<gene>
    <name evidence="5" type="ORF">EXM22_09195</name>
</gene>
<keyword evidence="6" id="KW-1185">Reference proteome</keyword>
<evidence type="ECO:0000259" key="4">
    <source>
        <dbReference type="Pfam" id="PF13407"/>
    </source>
</evidence>
<dbReference type="KEGG" id="ock:EXM22_09195"/>
<keyword evidence="3" id="KW-0732">Signal</keyword>
<dbReference type="EMBL" id="CP036150">
    <property type="protein sequence ID" value="QEN08153.1"/>
    <property type="molecule type" value="Genomic_DNA"/>
</dbReference>
<organism evidence="5 6">
    <name type="scientific">Oceanispirochaeta crateris</name>
    <dbReference type="NCBI Taxonomy" id="2518645"/>
    <lineage>
        <taxon>Bacteria</taxon>
        <taxon>Pseudomonadati</taxon>
        <taxon>Spirochaetota</taxon>
        <taxon>Spirochaetia</taxon>
        <taxon>Spirochaetales</taxon>
        <taxon>Spirochaetaceae</taxon>
        <taxon>Oceanispirochaeta</taxon>
    </lineage>
</organism>
<dbReference type="PANTHER" id="PTHR46847:SF1">
    <property type="entry name" value="D-ALLOSE-BINDING PERIPLASMIC PROTEIN-RELATED"/>
    <property type="match status" value="1"/>
</dbReference>
<evidence type="ECO:0000313" key="5">
    <source>
        <dbReference type="EMBL" id="QEN08153.1"/>
    </source>
</evidence>
<evidence type="ECO:0000256" key="1">
    <source>
        <dbReference type="ARBA" id="ARBA00004196"/>
    </source>
</evidence>
<evidence type="ECO:0000256" key="2">
    <source>
        <dbReference type="ARBA" id="ARBA00007639"/>
    </source>
</evidence>
<dbReference type="GO" id="GO:0030313">
    <property type="term" value="C:cell envelope"/>
    <property type="evidence" value="ECO:0007669"/>
    <property type="project" value="UniProtKB-SubCell"/>
</dbReference>
<dbReference type="Pfam" id="PF13407">
    <property type="entry name" value="Peripla_BP_4"/>
    <property type="match status" value="1"/>
</dbReference>
<dbReference type="SUPFAM" id="SSF53822">
    <property type="entry name" value="Periplasmic binding protein-like I"/>
    <property type="match status" value="1"/>
</dbReference>
<sequence length="324" mass="35693">MFFCSSTIQSVKIEKMKYKIFILFCIIHCLTSCIKTKKDLPLIIVGYTLQDLKNPYFQALANGCRDRARELGIEIIIKDGASSAEIQAKQIREFIQMNVDAVICSPVESNSMIKLINECHDKGIPFINPNQKIEGADAQIALNEYDFGVAGGSIAGRFIRDVLQGKADVLVLSYLPETNLLQNREKGLIDGIHNYAPQAQIIARVPAHTPELGMVETEKALINNPTIKIIVAINDSGAIGAYEAVKTLGLDGPDFCVVGLDATSQAIEKMKHPDSIYRGTVDIDPYGSGKLIMDVTWNVLKNGPLNQTMQFPMTSVTKENLVLY</sequence>
<dbReference type="CDD" id="cd01536">
    <property type="entry name" value="PBP1_ABC_sugar_binding-like"/>
    <property type="match status" value="1"/>
</dbReference>
<evidence type="ECO:0000313" key="6">
    <source>
        <dbReference type="Proteomes" id="UP000324209"/>
    </source>
</evidence>
<comment type="similarity">
    <text evidence="2">Belongs to the bacterial solute-binding protein 2 family.</text>
</comment>
<dbReference type="OrthoDB" id="9800520at2"/>
<name>A0A5C1QJ25_9SPIO</name>
<dbReference type="AlphaFoldDB" id="A0A5C1QJ25"/>
<dbReference type="PANTHER" id="PTHR46847">
    <property type="entry name" value="D-ALLOSE-BINDING PERIPLASMIC PROTEIN-RELATED"/>
    <property type="match status" value="1"/>
</dbReference>
<protein>
    <submittedName>
        <fullName evidence="5">Sugar ABC transporter substrate-binding protein</fullName>
    </submittedName>
</protein>
<comment type="subcellular location">
    <subcellularLocation>
        <location evidence="1">Cell envelope</location>
    </subcellularLocation>
</comment>
<dbReference type="Proteomes" id="UP000324209">
    <property type="component" value="Chromosome"/>
</dbReference>
<dbReference type="Gene3D" id="3.40.50.2300">
    <property type="match status" value="2"/>
</dbReference>
<reference evidence="5 6" key="1">
    <citation type="submission" date="2019-02" db="EMBL/GenBank/DDBJ databases">
        <title>Complete Genome Sequence and Methylome Analysis of free living Spirochaetas.</title>
        <authorList>
            <person name="Fomenkov A."/>
            <person name="Dubinina G."/>
            <person name="Leshcheva N."/>
            <person name="Mikheeva N."/>
            <person name="Grabovich M."/>
            <person name="Vincze T."/>
            <person name="Roberts R.J."/>
        </authorList>
    </citation>
    <scope>NUCLEOTIDE SEQUENCE [LARGE SCALE GENOMIC DNA]</scope>
    <source>
        <strain evidence="5 6">K2</strain>
    </source>
</reference>
<dbReference type="InterPro" id="IPR025997">
    <property type="entry name" value="SBP_2_dom"/>
</dbReference>
<dbReference type="InterPro" id="IPR028082">
    <property type="entry name" value="Peripla_BP_I"/>
</dbReference>
<dbReference type="GO" id="GO:0030246">
    <property type="term" value="F:carbohydrate binding"/>
    <property type="evidence" value="ECO:0007669"/>
    <property type="project" value="UniProtKB-ARBA"/>
</dbReference>
<accession>A0A5C1QJ25</accession>
<evidence type="ECO:0000256" key="3">
    <source>
        <dbReference type="ARBA" id="ARBA00022729"/>
    </source>
</evidence>
<proteinExistence type="inferred from homology"/>
<feature type="domain" description="Periplasmic binding protein" evidence="4">
    <location>
        <begin position="45"/>
        <end position="302"/>
    </location>
</feature>